<feature type="domain" description="DUF418" evidence="2">
    <location>
        <begin position="226"/>
        <end position="380"/>
    </location>
</feature>
<feature type="transmembrane region" description="Helical" evidence="1">
    <location>
        <begin position="245"/>
        <end position="264"/>
    </location>
</feature>
<keyword evidence="1" id="KW-0472">Membrane</keyword>
<dbReference type="PANTHER" id="PTHR30590:SF2">
    <property type="entry name" value="INNER MEMBRANE PROTEIN"/>
    <property type="match status" value="1"/>
</dbReference>
<evidence type="ECO:0000259" key="2">
    <source>
        <dbReference type="Pfam" id="PF04235"/>
    </source>
</evidence>
<feature type="transmembrane region" description="Helical" evidence="1">
    <location>
        <begin position="276"/>
        <end position="295"/>
    </location>
</feature>
<feature type="transmembrane region" description="Helical" evidence="1">
    <location>
        <begin position="341"/>
        <end position="362"/>
    </location>
</feature>
<dbReference type="InterPro" id="IPR052529">
    <property type="entry name" value="Bact_Transport_Assoc"/>
</dbReference>
<dbReference type="EMBL" id="BMOS01000017">
    <property type="protein sequence ID" value="GGN60497.1"/>
    <property type="molecule type" value="Genomic_DNA"/>
</dbReference>
<sequence length="387" mass="44481">MQFAPTRVNNRLEHIDIVRGFAIFGIFTVNIGAFSAPYFIYGGAEMVWNTPLERAIQAFIDIFFQGSFYTLFSILFGFSWQLMKERLQVKEIAFTPFLLRRQFGLIGFGLIHAFLIWHGDILLSYGLIGLFLLLFIEVKERTLLGWAAVLLFGSVALITPALYAVRDLLNFSDKLAINQAIENYSSNELPLIWKQNFYDWSLANSGIGFIFLTMTLLPLFLLGMYLARKRVFHEPKKHEHTLKRLLIITFLFSLLLKAGPYLIGNPLWLSYVQDNLGGTASALFYMTLLTVLAQTESGRKLLRPLRYVGRTALSNYILQSVISFILFYGIGFGLYNSVLPSVSLVIVVFIFALQILVSKWWLSRYRFGPLEWVWRSLNYKAIQPLRK</sequence>
<dbReference type="AlphaFoldDB" id="A0A917Y145"/>
<proteinExistence type="predicted"/>
<organism evidence="3 4">
    <name type="scientific">Oceanobacillus indicireducens</name>
    <dbReference type="NCBI Taxonomy" id="1004261"/>
    <lineage>
        <taxon>Bacteria</taxon>
        <taxon>Bacillati</taxon>
        <taxon>Bacillota</taxon>
        <taxon>Bacilli</taxon>
        <taxon>Bacillales</taxon>
        <taxon>Bacillaceae</taxon>
        <taxon>Oceanobacillus</taxon>
    </lineage>
</organism>
<dbReference type="InterPro" id="IPR007349">
    <property type="entry name" value="DUF418"/>
</dbReference>
<keyword evidence="4" id="KW-1185">Reference proteome</keyword>
<gene>
    <name evidence="3" type="ORF">GCM10007971_24520</name>
</gene>
<feature type="transmembrane region" description="Helical" evidence="1">
    <location>
        <begin position="143"/>
        <end position="165"/>
    </location>
</feature>
<evidence type="ECO:0000313" key="4">
    <source>
        <dbReference type="Proteomes" id="UP000624041"/>
    </source>
</evidence>
<feature type="transmembrane region" description="Helical" evidence="1">
    <location>
        <begin position="20"/>
        <end position="41"/>
    </location>
</feature>
<comment type="caution">
    <text evidence="3">The sequence shown here is derived from an EMBL/GenBank/DDBJ whole genome shotgun (WGS) entry which is preliminary data.</text>
</comment>
<accession>A0A917Y145</accession>
<evidence type="ECO:0000256" key="1">
    <source>
        <dbReference type="SAM" id="Phobius"/>
    </source>
</evidence>
<feature type="transmembrane region" description="Helical" evidence="1">
    <location>
        <begin position="62"/>
        <end position="83"/>
    </location>
</feature>
<feature type="transmembrane region" description="Helical" evidence="1">
    <location>
        <begin position="206"/>
        <end position="225"/>
    </location>
</feature>
<keyword evidence="1" id="KW-0812">Transmembrane</keyword>
<protein>
    <recommendedName>
        <fullName evidence="2">DUF418 domain-containing protein</fullName>
    </recommendedName>
</protein>
<name>A0A917Y145_9BACI</name>
<evidence type="ECO:0000313" key="3">
    <source>
        <dbReference type="EMBL" id="GGN60497.1"/>
    </source>
</evidence>
<dbReference type="Pfam" id="PF04235">
    <property type="entry name" value="DUF418"/>
    <property type="match status" value="1"/>
</dbReference>
<dbReference type="PANTHER" id="PTHR30590">
    <property type="entry name" value="INNER MEMBRANE PROTEIN"/>
    <property type="match status" value="1"/>
</dbReference>
<keyword evidence="1" id="KW-1133">Transmembrane helix</keyword>
<feature type="transmembrane region" description="Helical" evidence="1">
    <location>
        <begin position="316"/>
        <end position="335"/>
    </location>
</feature>
<reference evidence="3" key="1">
    <citation type="journal article" date="2014" name="Int. J. Syst. Evol. Microbiol.">
        <title>Complete genome sequence of Corynebacterium casei LMG S-19264T (=DSM 44701T), isolated from a smear-ripened cheese.</title>
        <authorList>
            <consortium name="US DOE Joint Genome Institute (JGI-PGF)"/>
            <person name="Walter F."/>
            <person name="Albersmeier A."/>
            <person name="Kalinowski J."/>
            <person name="Ruckert C."/>
        </authorList>
    </citation>
    <scope>NUCLEOTIDE SEQUENCE</scope>
    <source>
        <strain evidence="3">JCM 17251</strain>
    </source>
</reference>
<dbReference type="Proteomes" id="UP000624041">
    <property type="component" value="Unassembled WGS sequence"/>
</dbReference>
<reference evidence="3" key="2">
    <citation type="submission" date="2020-09" db="EMBL/GenBank/DDBJ databases">
        <authorList>
            <person name="Sun Q."/>
            <person name="Ohkuma M."/>
        </authorList>
    </citation>
    <scope>NUCLEOTIDE SEQUENCE</scope>
    <source>
        <strain evidence="3">JCM 17251</strain>
    </source>
</reference>
<dbReference type="RefSeq" id="WP_188857774.1">
    <property type="nucleotide sequence ID" value="NZ_BMOS01000017.1"/>
</dbReference>
<feature type="transmembrane region" description="Helical" evidence="1">
    <location>
        <begin position="103"/>
        <end position="136"/>
    </location>
</feature>